<comment type="caution">
    <text evidence="2">The sequence shown here is derived from an EMBL/GenBank/DDBJ whole genome shotgun (WGS) entry which is preliminary data.</text>
</comment>
<accession>A0A1F7YIQ7</accession>
<dbReference type="InterPro" id="IPR007842">
    <property type="entry name" value="HEPN_dom"/>
</dbReference>
<name>A0A1F7YIQ7_9BACT</name>
<evidence type="ECO:0000313" key="3">
    <source>
        <dbReference type="Proteomes" id="UP000178851"/>
    </source>
</evidence>
<organism evidence="2 3">
    <name type="scientific">Candidatus Woesebacteria bacterium RIFCSPHIGHO2_01_FULL_39_28</name>
    <dbReference type="NCBI Taxonomy" id="1802496"/>
    <lineage>
        <taxon>Bacteria</taxon>
        <taxon>Candidatus Woeseibacteriota</taxon>
    </lineage>
</organism>
<gene>
    <name evidence="2" type="ORF">A2627_01925</name>
</gene>
<dbReference type="SMART" id="SM00748">
    <property type="entry name" value="HEPN"/>
    <property type="match status" value="1"/>
</dbReference>
<protein>
    <recommendedName>
        <fullName evidence="1">HEPN domain-containing protein</fullName>
    </recommendedName>
</protein>
<dbReference type="Gene3D" id="1.20.120.330">
    <property type="entry name" value="Nucleotidyltransferases domain 2"/>
    <property type="match status" value="1"/>
</dbReference>
<proteinExistence type="predicted"/>
<feature type="domain" description="HEPN" evidence="1">
    <location>
        <begin position="13"/>
        <end position="97"/>
    </location>
</feature>
<evidence type="ECO:0000259" key="1">
    <source>
        <dbReference type="PROSITE" id="PS50910"/>
    </source>
</evidence>
<dbReference type="EMBL" id="MGGI01000008">
    <property type="protein sequence ID" value="OGM27070.1"/>
    <property type="molecule type" value="Genomic_DNA"/>
</dbReference>
<dbReference type="Pfam" id="PF05168">
    <property type="entry name" value="HEPN"/>
    <property type="match status" value="1"/>
</dbReference>
<dbReference type="Proteomes" id="UP000178851">
    <property type="component" value="Unassembled WGS sequence"/>
</dbReference>
<reference evidence="2 3" key="1">
    <citation type="journal article" date="2016" name="Nat. Commun.">
        <title>Thousands of microbial genomes shed light on interconnected biogeochemical processes in an aquifer system.</title>
        <authorList>
            <person name="Anantharaman K."/>
            <person name="Brown C.T."/>
            <person name="Hug L.A."/>
            <person name="Sharon I."/>
            <person name="Castelle C.J."/>
            <person name="Probst A.J."/>
            <person name="Thomas B.C."/>
            <person name="Singh A."/>
            <person name="Wilkins M.J."/>
            <person name="Karaoz U."/>
            <person name="Brodie E.L."/>
            <person name="Williams K.H."/>
            <person name="Hubbard S.S."/>
            <person name="Banfield J.F."/>
        </authorList>
    </citation>
    <scope>NUCLEOTIDE SEQUENCE [LARGE SCALE GENOMIC DNA]</scope>
</reference>
<sequence length="97" mass="11582">MNPDILEFAREWLQLAGEDLKWAKASFREGFYSQTCFVCQQVAEKSLKGYLYAFRRDAKTHDLIRLMELCLEFDSAFLSLKKDLRILEPYYRVIYIN</sequence>
<dbReference type="SUPFAM" id="SSF81593">
    <property type="entry name" value="Nucleotidyltransferase substrate binding subunit/domain"/>
    <property type="match status" value="1"/>
</dbReference>
<dbReference type="PROSITE" id="PS50910">
    <property type="entry name" value="HEPN"/>
    <property type="match status" value="1"/>
</dbReference>
<evidence type="ECO:0000313" key="2">
    <source>
        <dbReference type="EMBL" id="OGM27070.1"/>
    </source>
</evidence>
<dbReference type="AlphaFoldDB" id="A0A1F7YIQ7"/>